<proteinExistence type="predicted"/>
<feature type="signal peptide" evidence="1">
    <location>
        <begin position="1"/>
        <end position="25"/>
    </location>
</feature>
<sequence>MKKKFKKIFSSVFASSIISVSSVLSLNLFLANSKINYQSQQAVVSKNAAEKEANSKEITGFNSYDAIVNEPTFENIQTNLGFFGKTQNNQKIVLTSLDGLIIWELDLVNDPSLKQYYNVAYSVNDISSYKMHSWTYIQSSKKLVVLFGTADNKNMSVFAIDADFGKLYLPYSVNNAANGITNNIATVKEGSNFINQLSNGNIFVSKKGKESEVIQNRTIVKVSSSGIVRLDPSFNMITSTGDDHLLYVIPGKANSNINLAVFLDSSNKYKATLVNDDLLGITKNDNSSRIEIDLSINFEAGEGFDSYDKLPNFGFHYTKNDGSNSFVVATVGTNSNVIVVNYDTNNQTLSKGPSVSLSTKDGGDYAKYISYDLTNNRLYISNSKSKNGSVISYVDIVNSGNNLNSRVILNKVLPSGSDGRIENPLIIAPINGFTNTNPPFVFMDKTQDNKLFSIKSNNIGVIEQNPLKFNKWSDPVSEFKKDPSFKEKMPSSFQTNDLTKFLKFSSNTSTNNSTITVSVNNIKPSNDFGTLDYNYLVTYTNW</sequence>
<organism evidence="2 3">
    <name type="scientific">Malacoplasma iowae 695</name>
    <dbReference type="NCBI Taxonomy" id="1048830"/>
    <lineage>
        <taxon>Bacteria</taxon>
        <taxon>Bacillati</taxon>
        <taxon>Mycoplasmatota</taxon>
        <taxon>Mycoplasmoidales</taxon>
        <taxon>Mycoplasmoidaceae</taxon>
        <taxon>Malacoplasma</taxon>
    </lineage>
</organism>
<dbReference type="GeneID" id="96866661"/>
<protein>
    <submittedName>
        <fullName evidence="2">Uncharacterized protein</fullName>
    </submittedName>
</protein>
<dbReference type="AlphaFoldDB" id="A0A6P1LLL2"/>
<keyword evidence="1" id="KW-0732">Signal</keyword>
<feature type="chain" id="PRO_5026986664" evidence="1">
    <location>
        <begin position="26"/>
        <end position="542"/>
    </location>
</feature>
<gene>
    <name evidence="2" type="ORF">EER00_00500</name>
</gene>
<evidence type="ECO:0000313" key="2">
    <source>
        <dbReference type="EMBL" id="QHG89382.1"/>
    </source>
</evidence>
<reference evidence="3" key="1">
    <citation type="submission" date="2018-11" db="EMBL/GenBank/DDBJ databases">
        <title>The first complete genome sequence of Mycoplasma iowae strain 695.</title>
        <authorList>
            <person name="Ghanem M."/>
            <person name="El-Gazzar M."/>
        </authorList>
    </citation>
    <scope>NUCLEOTIDE SEQUENCE [LARGE SCALE GENOMIC DNA]</scope>
    <source>
        <strain evidence="3">695</strain>
    </source>
</reference>
<dbReference type="RefSeq" id="WP_129692569.1">
    <property type="nucleotide sequence ID" value="NZ_CP033512.2"/>
</dbReference>
<accession>A0A6P1LLL2</accession>
<dbReference type="EMBL" id="CP033512">
    <property type="protein sequence ID" value="QHG89382.1"/>
    <property type="molecule type" value="Genomic_DNA"/>
</dbReference>
<dbReference type="Proteomes" id="UP000464283">
    <property type="component" value="Chromosome"/>
</dbReference>
<name>A0A6P1LLL2_MALIO</name>
<evidence type="ECO:0000256" key="1">
    <source>
        <dbReference type="SAM" id="SignalP"/>
    </source>
</evidence>
<dbReference type="KEGG" id="miw:EER00_00500"/>
<evidence type="ECO:0000313" key="3">
    <source>
        <dbReference type="Proteomes" id="UP000464283"/>
    </source>
</evidence>